<keyword evidence="2" id="KW-1185">Reference proteome</keyword>
<reference evidence="1" key="1">
    <citation type="submission" date="2022-04" db="EMBL/GenBank/DDBJ databases">
        <title>Genome of the entomopathogenic fungus Entomophthora muscae.</title>
        <authorList>
            <person name="Elya C."/>
            <person name="Lovett B.R."/>
            <person name="Lee E."/>
            <person name="Macias A.M."/>
            <person name="Hajek A.E."/>
            <person name="De Bivort B.L."/>
            <person name="Kasson M.T."/>
            <person name="De Fine Licht H.H."/>
            <person name="Stajich J.E."/>
        </authorList>
    </citation>
    <scope>NUCLEOTIDE SEQUENCE</scope>
    <source>
        <strain evidence="1">Berkeley</strain>
    </source>
</reference>
<protein>
    <submittedName>
        <fullName evidence="1">Uncharacterized protein</fullName>
    </submittedName>
</protein>
<sequence length="205" mass="23346">MSTRDKKLKILVLGDSGVGKTALIRQFSEKKFFPQSIATLGVDYSNRDVYINKKNVAVRIWDTAGQERFRSLGAAFYRGSEGCALVFDVTSLKTFTCLRYWLNMYLEENPTMPGKQVPIVVVGNKTDLDKNLRVVSSHVAKKWCQQDGYLPYFELSAKDFKKTEELFMSVISVALHNRESSPRFPNPLRFIHPPPDTYDCNCSSL</sequence>
<accession>A0ACC2UKS1</accession>
<dbReference type="EMBL" id="QTSX02000275">
    <property type="protein sequence ID" value="KAJ9087372.1"/>
    <property type="molecule type" value="Genomic_DNA"/>
</dbReference>
<evidence type="ECO:0000313" key="2">
    <source>
        <dbReference type="Proteomes" id="UP001165960"/>
    </source>
</evidence>
<comment type="caution">
    <text evidence="1">The sequence shown here is derived from an EMBL/GenBank/DDBJ whole genome shotgun (WGS) entry which is preliminary data.</text>
</comment>
<evidence type="ECO:0000313" key="1">
    <source>
        <dbReference type="EMBL" id="KAJ9087372.1"/>
    </source>
</evidence>
<gene>
    <name evidence="1" type="ORF">DSO57_1033966</name>
</gene>
<name>A0ACC2UKS1_9FUNG</name>
<proteinExistence type="predicted"/>
<dbReference type="Proteomes" id="UP001165960">
    <property type="component" value="Unassembled WGS sequence"/>
</dbReference>
<organism evidence="1 2">
    <name type="scientific">Entomophthora muscae</name>
    <dbReference type="NCBI Taxonomy" id="34485"/>
    <lineage>
        <taxon>Eukaryota</taxon>
        <taxon>Fungi</taxon>
        <taxon>Fungi incertae sedis</taxon>
        <taxon>Zoopagomycota</taxon>
        <taxon>Entomophthoromycotina</taxon>
        <taxon>Entomophthoromycetes</taxon>
        <taxon>Entomophthorales</taxon>
        <taxon>Entomophthoraceae</taxon>
        <taxon>Entomophthora</taxon>
    </lineage>
</organism>